<dbReference type="Pfam" id="PF00118">
    <property type="entry name" value="Cpn60_TCP1"/>
    <property type="match status" value="1"/>
</dbReference>
<name>A0ABT0JSU2_9ACTN</name>
<keyword evidence="5 9" id="KW-0067">ATP-binding</keyword>
<dbReference type="InterPro" id="IPR018370">
    <property type="entry name" value="Chaperonin_Cpn60_CS"/>
</dbReference>
<feature type="binding site" evidence="9">
    <location>
        <position position="413"/>
    </location>
    <ligand>
        <name>ATP</name>
        <dbReference type="ChEBI" id="CHEBI:30616"/>
    </ligand>
</feature>
<dbReference type="InterPro" id="IPR027413">
    <property type="entry name" value="GROEL-like_equatorial_sf"/>
</dbReference>
<evidence type="ECO:0000256" key="2">
    <source>
        <dbReference type="ARBA" id="ARBA00004241"/>
    </source>
</evidence>
<proteinExistence type="inferred from homology"/>
<dbReference type="InterPro" id="IPR027410">
    <property type="entry name" value="TCP-1-like_intermed_sf"/>
</dbReference>
<keyword evidence="13" id="KW-1185">Reference proteome</keyword>
<keyword evidence="9" id="KW-0963">Cytoplasm</keyword>
<keyword evidence="7 9" id="KW-0413">Isomerase</keyword>
<dbReference type="InterPro" id="IPR001844">
    <property type="entry name" value="Cpn60/GroEL"/>
</dbReference>
<dbReference type="InterPro" id="IPR027409">
    <property type="entry name" value="GroEL-like_apical_dom_sf"/>
</dbReference>
<comment type="similarity">
    <text evidence="3 9 10">Belongs to the chaperonin (HSP60) family.</text>
</comment>
<dbReference type="NCBIfam" id="NF009487">
    <property type="entry name" value="PRK12849.1"/>
    <property type="match status" value="1"/>
</dbReference>
<evidence type="ECO:0000256" key="9">
    <source>
        <dbReference type="HAMAP-Rule" id="MF_00600"/>
    </source>
</evidence>
<feature type="binding site" evidence="9">
    <location>
        <begin position="86"/>
        <end position="90"/>
    </location>
    <ligand>
        <name>ATP</name>
        <dbReference type="ChEBI" id="CHEBI:30616"/>
    </ligand>
</feature>
<evidence type="ECO:0000256" key="10">
    <source>
        <dbReference type="RuleBase" id="RU000418"/>
    </source>
</evidence>
<feature type="binding site" evidence="9">
    <location>
        <begin position="477"/>
        <end position="479"/>
    </location>
    <ligand>
        <name>ATP</name>
        <dbReference type="ChEBI" id="CHEBI:30616"/>
    </ligand>
</feature>
<evidence type="ECO:0000256" key="1">
    <source>
        <dbReference type="ARBA" id="ARBA00004191"/>
    </source>
</evidence>
<feature type="binding site" evidence="9">
    <location>
        <begin position="29"/>
        <end position="32"/>
    </location>
    <ligand>
        <name>ATP</name>
        <dbReference type="ChEBI" id="CHEBI:30616"/>
    </ligand>
</feature>
<dbReference type="InterPro" id="IPR002423">
    <property type="entry name" value="Cpn60/GroEL/TCP-1"/>
</dbReference>
<evidence type="ECO:0000256" key="4">
    <source>
        <dbReference type="ARBA" id="ARBA00022741"/>
    </source>
</evidence>
<dbReference type="Gene3D" id="1.10.560.10">
    <property type="entry name" value="GroEL-like equatorial domain"/>
    <property type="match status" value="1"/>
</dbReference>
<feature type="binding site" evidence="9">
    <location>
        <position position="493"/>
    </location>
    <ligand>
        <name>ATP</name>
        <dbReference type="ChEBI" id="CHEBI:30616"/>
    </ligand>
</feature>
<comment type="caution">
    <text evidence="9">Lacks conserved residue(s) required for the propagation of feature annotation.</text>
</comment>
<dbReference type="HAMAP" id="MF_00600">
    <property type="entry name" value="CH60"/>
    <property type="match status" value="1"/>
</dbReference>
<accession>A0ABT0JSU2</accession>
<evidence type="ECO:0000256" key="8">
    <source>
        <dbReference type="ARBA" id="ARBA00025702"/>
    </source>
</evidence>
<dbReference type="PANTHER" id="PTHR45633">
    <property type="entry name" value="60 KDA HEAT SHOCK PROTEIN, MITOCHONDRIAL"/>
    <property type="match status" value="1"/>
</dbReference>
<dbReference type="Proteomes" id="UP001201873">
    <property type="component" value="Unassembled WGS sequence"/>
</dbReference>
<comment type="subcellular location">
    <subcellularLocation>
        <location evidence="2">Cell surface</location>
    </subcellularLocation>
    <subcellularLocation>
        <location evidence="9">Cytoplasm</location>
    </subcellularLocation>
    <subcellularLocation>
        <location evidence="8">Secreted</location>
        <location evidence="8">Capsule</location>
    </subcellularLocation>
    <subcellularLocation>
        <location evidence="1">Secreted</location>
        <location evidence="1">Cell wall</location>
    </subcellularLocation>
</comment>
<keyword evidence="4 9" id="KW-0547">Nucleotide-binding</keyword>
<dbReference type="NCBIfam" id="NF009489">
    <property type="entry name" value="PRK12851.1"/>
    <property type="match status" value="1"/>
</dbReference>
<dbReference type="NCBIfam" id="TIGR02348">
    <property type="entry name" value="GroEL"/>
    <property type="match status" value="1"/>
</dbReference>
<evidence type="ECO:0000256" key="7">
    <source>
        <dbReference type="ARBA" id="ARBA00023235"/>
    </source>
</evidence>
<dbReference type="SUPFAM" id="SSF54849">
    <property type="entry name" value="GroEL-intermediate domain like"/>
    <property type="match status" value="1"/>
</dbReference>
<protein>
    <recommendedName>
        <fullName evidence="9">Chaperonin GroEL</fullName>
        <ecNumber evidence="9">5.6.1.7</ecNumber>
    </recommendedName>
    <alternativeName>
        <fullName evidence="9">60 kDa chaperonin</fullName>
    </alternativeName>
    <alternativeName>
        <fullName evidence="9">Chaperonin-60</fullName>
        <shortName evidence="9">Cpn60</shortName>
    </alternativeName>
</protein>
<dbReference type="CDD" id="cd03344">
    <property type="entry name" value="GroEL"/>
    <property type="match status" value="1"/>
</dbReference>
<dbReference type="Gene3D" id="3.30.260.10">
    <property type="entry name" value="TCP-1-like chaperonin intermediate domain"/>
    <property type="match status" value="1"/>
</dbReference>
<comment type="caution">
    <text evidence="12">The sequence shown here is derived from an EMBL/GenBank/DDBJ whole genome shotgun (WGS) entry which is preliminary data.</text>
</comment>
<evidence type="ECO:0000256" key="3">
    <source>
        <dbReference type="ARBA" id="ARBA00006607"/>
    </source>
</evidence>
<sequence>MPKIIAFDEEARRGLERGMNQLADAVKVTLGPKGRNVVLEKKWGVPTITNDGVSIAKEIELEDPYEKIGAELVKEVAKKTNDVAGDGTTTATILAQALVREGLRNVAAGANPLGLKKGIEVAVERVSEELSKQAKEVETKEQIASTASISAGDPAIGGLIAEALDKVGKEGVVTVEESNTFGLELELTEGMRFDKGYISPYFVTDADRQEAVLDDPYILIVNSKIAAVKDVLPLLEKVMQTSKPLVIISEDVEGEALATLVVNKIRGTFKSVAVKAPGFGDRRKAILGDIAILTGGQVISEDVGLKLESTSLDLLGRARKIVVTKDETTVVEGAGDPDQIAGRVSQIRNEIEKSDSDYDREKLQERLAKLAGGVAVIKVGAATEVELKEKKHRIEDAVSNAKAAVEEGIVAGGGVALLQASITAFEKLDLSGDEATGANIVRLALEAPIKQIAFNSGLEGGVVVDKVRNLPTGHGLNAATGEYVDLIATGIIDPAKVTRSALQNAASIAGLFLTTEAVIADKPEKNPAPAVPGGGGDMDF</sequence>
<evidence type="ECO:0000313" key="12">
    <source>
        <dbReference type="EMBL" id="MCK9874435.1"/>
    </source>
</evidence>
<reference evidence="12 13" key="1">
    <citation type="submission" date="2022-04" db="EMBL/GenBank/DDBJ databases">
        <title>Genome diversity in the genus Frankia.</title>
        <authorList>
            <person name="Carlos-Shanley C."/>
            <person name="Hahn D."/>
        </authorList>
    </citation>
    <scope>NUCLEOTIDE SEQUENCE [LARGE SCALE GENOMIC DNA]</scope>
    <source>
        <strain evidence="12 13">Ag45/Mut15</strain>
    </source>
</reference>
<dbReference type="EMBL" id="JALKFT010000001">
    <property type="protein sequence ID" value="MCK9874435.1"/>
    <property type="molecule type" value="Genomic_DNA"/>
</dbReference>
<evidence type="ECO:0000313" key="13">
    <source>
        <dbReference type="Proteomes" id="UP001201873"/>
    </source>
</evidence>
<evidence type="ECO:0000256" key="11">
    <source>
        <dbReference type="RuleBase" id="RU000419"/>
    </source>
</evidence>
<dbReference type="RefSeq" id="WP_175084902.1">
    <property type="nucleotide sequence ID" value="NZ_JALKFT010000001.1"/>
</dbReference>
<dbReference type="NCBIfam" id="NF000592">
    <property type="entry name" value="PRK00013.1"/>
    <property type="match status" value="1"/>
</dbReference>
<dbReference type="Gene3D" id="3.50.7.10">
    <property type="entry name" value="GroEL"/>
    <property type="match status" value="1"/>
</dbReference>
<dbReference type="PRINTS" id="PR00298">
    <property type="entry name" value="CHAPERONIN60"/>
</dbReference>
<dbReference type="EC" id="5.6.1.7" evidence="9"/>
<comment type="subunit">
    <text evidence="9 11">Forms a cylinder of 14 subunits composed of two heptameric rings stacked back-to-back. Interacts with the co-chaperonin GroES.</text>
</comment>
<dbReference type="NCBIfam" id="NF009488">
    <property type="entry name" value="PRK12850.1"/>
    <property type="match status" value="1"/>
</dbReference>
<evidence type="ECO:0000256" key="5">
    <source>
        <dbReference type="ARBA" id="ARBA00022840"/>
    </source>
</evidence>
<dbReference type="PROSITE" id="PS00296">
    <property type="entry name" value="CHAPERONINS_CPN60"/>
    <property type="match status" value="1"/>
</dbReference>
<keyword evidence="6 9" id="KW-0143">Chaperone</keyword>
<evidence type="ECO:0000256" key="6">
    <source>
        <dbReference type="ARBA" id="ARBA00023186"/>
    </source>
</evidence>
<dbReference type="SUPFAM" id="SSF52029">
    <property type="entry name" value="GroEL apical domain-like"/>
    <property type="match status" value="1"/>
</dbReference>
<dbReference type="SUPFAM" id="SSF48592">
    <property type="entry name" value="GroEL equatorial domain-like"/>
    <property type="match status" value="1"/>
</dbReference>
<comment type="function">
    <text evidence="9 11">Together with its co-chaperonin GroES, plays an essential role in assisting protein folding. The GroEL-GroES system forms a nano-cage that allows encapsulation of the non-native substrate proteins and provides a physical environment optimized to promote and accelerate protein folding.</text>
</comment>
<gene>
    <name evidence="9 12" type="primary">groL</name>
    <name evidence="9" type="synonym">groEL</name>
    <name evidence="12" type="ORF">MXD59_01320</name>
</gene>
<organism evidence="12 13">
    <name type="scientific">Frankia umida</name>
    <dbReference type="NCBI Taxonomy" id="573489"/>
    <lineage>
        <taxon>Bacteria</taxon>
        <taxon>Bacillati</taxon>
        <taxon>Actinomycetota</taxon>
        <taxon>Actinomycetes</taxon>
        <taxon>Frankiales</taxon>
        <taxon>Frankiaceae</taxon>
        <taxon>Frankia</taxon>
    </lineage>
</organism>